<dbReference type="EMBL" id="BOQE01000001">
    <property type="protein sequence ID" value="GIM46741.1"/>
    <property type="molecule type" value="Genomic_DNA"/>
</dbReference>
<evidence type="ECO:0000313" key="4">
    <source>
        <dbReference type="Proteomes" id="UP001057291"/>
    </source>
</evidence>
<evidence type="ECO:0000256" key="2">
    <source>
        <dbReference type="SAM" id="SignalP"/>
    </source>
</evidence>
<organism evidence="3 4">
    <name type="scientific">Collibacillus ludicampi</name>
    <dbReference type="NCBI Taxonomy" id="2771369"/>
    <lineage>
        <taxon>Bacteria</taxon>
        <taxon>Bacillati</taxon>
        <taxon>Bacillota</taxon>
        <taxon>Bacilli</taxon>
        <taxon>Bacillales</taxon>
        <taxon>Alicyclobacillaceae</taxon>
        <taxon>Collibacillus</taxon>
    </lineage>
</organism>
<keyword evidence="4" id="KW-1185">Reference proteome</keyword>
<dbReference type="RefSeq" id="WP_282199803.1">
    <property type="nucleotide sequence ID" value="NZ_BOQE01000001.1"/>
</dbReference>
<accession>A0AAV4LFY2</accession>
<name>A0AAV4LFY2_9BACL</name>
<evidence type="ECO:0000256" key="1">
    <source>
        <dbReference type="SAM" id="MobiDB-lite"/>
    </source>
</evidence>
<sequence>MKMNQKKWIPLTVLSSLATSAVFGTAAMASTSEPVSHAKIVASVQEEHTNHFDKDHFHVKINHGQRVSEVATSLPGGPGKGAVVREVAHDKDDQQTLKSDDDKQATKSDDDKQAAKSDDDKQAAKSDEDKQAAKSDDDKQAAKSDDDKQAAKSDDDKQAAKSQSKDSWKRCKTA</sequence>
<dbReference type="AlphaFoldDB" id="A0AAV4LFY2"/>
<evidence type="ECO:0000313" key="3">
    <source>
        <dbReference type="EMBL" id="GIM46741.1"/>
    </source>
</evidence>
<reference evidence="3" key="1">
    <citation type="journal article" date="2023" name="Int. J. Syst. Evol. Microbiol.">
        <title>Collibacillus ludicampi gen. nov., sp. nov., a new soil bacterium of the family Alicyclobacillaceae.</title>
        <authorList>
            <person name="Jojima T."/>
            <person name="Ioku Y."/>
            <person name="Fukuta Y."/>
            <person name="Shirasaka N."/>
            <person name="Matsumura Y."/>
            <person name="Mori M."/>
        </authorList>
    </citation>
    <scope>NUCLEOTIDE SEQUENCE</scope>
    <source>
        <strain evidence="3">TP075</strain>
    </source>
</reference>
<feature type="chain" id="PRO_5043876070" evidence="2">
    <location>
        <begin position="30"/>
        <end position="174"/>
    </location>
</feature>
<feature type="signal peptide" evidence="2">
    <location>
        <begin position="1"/>
        <end position="29"/>
    </location>
</feature>
<gene>
    <name evidence="3" type="ORF">DNHGIG_22900</name>
</gene>
<keyword evidence="2" id="KW-0732">Signal</keyword>
<dbReference type="Proteomes" id="UP001057291">
    <property type="component" value="Unassembled WGS sequence"/>
</dbReference>
<protein>
    <submittedName>
        <fullName evidence="3">Uncharacterized protein</fullName>
    </submittedName>
</protein>
<comment type="caution">
    <text evidence="3">The sequence shown here is derived from an EMBL/GenBank/DDBJ whole genome shotgun (WGS) entry which is preliminary data.</text>
</comment>
<proteinExistence type="predicted"/>
<feature type="region of interest" description="Disordered" evidence="1">
    <location>
        <begin position="88"/>
        <end position="174"/>
    </location>
</feature>